<dbReference type="AlphaFoldDB" id="A0A4C1WCQ9"/>
<gene>
    <name evidence="1" type="ORF">EVAR_42982_1</name>
</gene>
<dbReference type="EMBL" id="BGZK01000520">
    <property type="protein sequence ID" value="GBP48262.1"/>
    <property type="molecule type" value="Genomic_DNA"/>
</dbReference>
<protein>
    <submittedName>
        <fullName evidence="1">Uncharacterized protein</fullName>
    </submittedName>
</protein>
<accession>A0A4C1WCQ9</accession>
<evidence type="ECO:0000313" key="2">
    <source>
        <dbReference type="Proteomes" id="UP000299102"/>
    </source>
</evidence>
<sequence>MAVLRLRVSMGDGERLLCSTAWRENAKETHENSPQVHLAQRDQNAKCVPREVLTATREFGNSYRKPSDKQTADCSGFKAGTFCVFID</sequence>
<proteinExistence type="predicted"/>
<dbReference type="Proteomes" id="UP000299102">
    <property type="component" value="Unassembled WGS sequence"/>
</dbReference>
<name>A0A4C1WCQ9_EUMVA</name>
<organism evidence="1 2">
    <name type="scientific">Eumeta variegata</name>
    <name type="common">Bagworm moth</name>
    <name type="synonym">Eumeta japonica</name>
    <dbReference type="NCBI Taxonomy" id="151549"/>
    <lineage>
        <taxon>Eukaryota</taxon>
        <taxon>Metazoa</taxon>
        <taxon>Ecdysozoa</taxon>
        <taxon>Arthropoda</taxon>
        <taxon>Hexapoda</taxon>
        <taxon>Insecta</taxon>
        <taxon>Pterygota</taxon>
        <taxon>Neoptera</taxon>
        <taxon>Endopterygota</taxon>
        <taxon>Lepidoptera</taxon>
        <taxon>Glossata</taxon>
        <taxon>Ditrysia</taxon>
        <taxon>Tineoidea</taxon>
        <taxon>Psychidae</taxon>
        <taxon>Oiketicinae</taxon>
        <taxon>Eumeta</taxon>
    </lineage>
</organism>
<evidence type="ECO:0000313" key="1">
    <source>
        <dbReference type="EMBL" id="GBP48262.1"/>
    </source>
</evidence>
<keyword evidence="2" id="KW-1185">Reference proteome</keyword>
<reference evidence="1 2" key="1">
    <citation type="journal article" date="2019" name="Commun. Biol.">
        <title>The bagworm genome reveals a unique fibroin gene that provides high tensile strength.</title>
        <authorList>
            <person name="Kono N."/>
            <person name="Nakamura H."/>
            <person name="Ohtoshi R."/>
            <person name="Tomita M."/>
            <person name="Numata K."/>
            <person name="Arakawa K."/>
        </authorList>
    </citation>
    <scope>NUCLEOTIDE SEQUENCE [LARGE SCALE GENOMIC DNA]</scope>
</reference>
<comment type="caution">
    <text evidence="1">The sequence shown here is derived from an EMBL/GenBank/DDBJ whole genome shotgun (WGS) entry which is preliminary data.</text>
</comment>